<gene>
    <name evidence="2" type="ORF">METZ01_LOCUS227137</name>
</gene>
<reference evidence="2" key="1">
    <citation type="submission" date="2018-05" db="EMBL/GenBank/DDBJ databases">
        <authorList>
            <person name="Lanie J.A."/>
            <person name="Ng W.-L."/>
            <person name="Kazmierczak K.M."/>
            <person name="Andrzejewski T.M."/>
            <person name="Davidsen T.M."/>
            <person name="Wayne K.J."/>
            <person name="Tettelin H."/>
            <person name="Glass J.I."/>
            <person name="Rusch D."/>
            <person name="Podicherti R."/>
            <person name="Tsui H.-C.T."/>
            <person name="Winkler M.E."/>
        </authorList>
    </citation>
    <scope>NUCLEOTIDE SEQUENCE</scope>
</reference>
<feature type="non-terminal residue" evidence="2">
    <location>
        <position position="270"/>
    </location>
</feature>
<evidence type="ECO:0000313" key="2">
    <source>
        <dbReference type="EMBL" id="SVB74283.1"/>
    </source>
</evidence>
<organism evidence="2">
    <name type="scientific">marine metagenome</name>
    <dbReference type="NCBI Taxonomy" id="408172"/>
    <lineage>
        <taxon>unclassified sequences</taxon>
        <taxon>metagenomes</taxon>
        <taxon>ecological metagenomes</taxon>
    </lineage>
</organism>
<dbReference type="PANTHER" id="PTHR43737:SF1">
    <property type="entry name" value="DUF1501 DOMAIN-CONTAINING PROTEIN"/>
    <property type="match status" value="1"/>
</dbReference>
<protein>
    <submittedName>
        <fullName evidence="2">Uncharacterized protein</fullName>
    </submittedName>
</protein>
<feature type="region of interest" description="Disordered" evidence="1">
    <location>
        <begin position="64"/>
        <end position="83"/>
    </location>
</feature>
<dbReference type="InterPro" id="IPR010869">
    <property type="entry name" value="DUF1501"/>
</dbReference>
<accession>A0A382GI13</accession>
<sequence length="270" mass="29167">MLKSASVGFGSLALAGLCAEAAEQSPLAPKAPHFVPKAKRVIFLCMRGGPSHVDTFDYKPKLKVDEGKPGLGRRGPSSRSKLMASPWEFGQHGQNGMRISELFPNVAKHADKLCLLNGMHTDLPAHPQAFVKMHTGNSQFVRPSLGAWTLYGLGTENKNLPGFIVLSPQTGLGGSQNYGSAFLPAIYQATPIGRGSRGGNGAQVTNIANPRLSKEKQRLQLDLVQGLNTERLKQDEVNPAIEGVIESFELAFRMQSEVPQLMDVSKEPAR</sequence>
<name>A0A382GI13_9ZZZZ</name>
<dbReference type="PANTHER" id="PTHR43737">
    <property type="entry name" value="BLL7424 PROTEIN"/>
    <property type="match status" value="1"/>
</dbReference>
<evidence type="ECO:0000256" key="1">
    <source>
        <dbReference type="SAM" id="MobiDB-lite"/>
    </source>
</evidence>
<proteinExistence type="predicted"/>
<dbReference type="AlphaFoldDB" id="A0A382GI13"/>
<dbReference type="Pfam" id="PF07394">
    <property type="entry name" value="DUF1501"/>
    <property type="match status" value="1"/>
</dbReference>
<dbReference type="EMBL" id="UINC01055425">
    <property type="protein sequence ID" value="SVB74283.1"/>
    <property type="molecule type" value="Genomic_DNA"/>
</dbReference>